<accession>A0AC60QJH0</accession>
<evidence type="ECO:0000313" key="2">
    <source>
        <dbReference type="Proteomes" id="UP000805193"/>
    </source>
</evidence>
<protein>
    <submittedName>
        <fullName evidence="1">Uncharacterized protein</fullName>
    </submittedName>
</protein>
<comment type="caution">
    <text evidence="1">The sequence shown here is derived from an EMBL/GenBank/DDBJ whole genome shotgun (WGS) entry which is preliminary data.</text>
</comment>
<organism evidence="1 2">
    <name type="scientific">Ixodes persulcatus</name>
    <name type="common">Taiga tick</name>
    <dbReference type="NCBI Taxonomy" id="34615"/>
    <lineage>
        <taxon>Eukaryota</taxon>
        <taxon>Metazoa</taxon>
        <taxon>Ecdysozoa</taxon>
        <taxon>Arthropoda</taxon>
        <taxon>Chelicerata</taxon>
        <taxon>Arachnida</taxon>
        <taxon>Acari</taxon>
        <taxon>Parasitiformes</taxon>
        <taxon>Ixodida</taxon>
        <taxon>Ixodoidea</taxon>
        <taxon>Ixodidae</taxon>
        <taxon>Ixodinae</taxon>
        <taxon>Ixodes</taxon>
    </lineage>
</organism>
<reference evidence="1 2" key="1">
    <citation type="journal article" date="2020" name="Cell">
        <title>Large-Scale Comparative Analyses of Tick Genomes Elucidate Their Genetic Diversity and Vector Capacities.</title>
        <authorList>
            <consortium name="Tick Genome and Microbiome Consortium (TIGMIC)"/>
            <person name="Jia N."/>
            <person name="Wang J."/>
            <person name="Shi W."/>
            <person name="Du L."/>
            <person name="Sun Y."/>
            <person name="Zhan W."/>
            <person name="Jiang J.F."/>
            <person name="Wang Q."/>
            <person name="Zhang B."/>
            <person name="Ji P."/>
            <person name="Bell-Sakyi L."/>
            <person name="Cui X.M."/>
            <person name="Yuan T.T."/>
            <person name="Jiang B.G."/>
            <person name="Yang W.F."/>
            <person name="Lam T.T."/>
            <person name="Chang Q.C."/>
            <person name="Ding S.J."/>
            <person name="Wang X.J."/>
            <person name="Zhu J.G."/>
            <person name="Ruan X.D."/>
            <person name="Zhao L."/>
            <person name="Wei J.T."/>
            <person name="Ye R.Z."/>
            <person name="Que T.C."/>
            <person name="Du C.H."/>
            <person name="Zhou Y.H."/>
            <person name="Cheng J.X."/>
            <person name="Dai P.F."/>
            <person name="Guo W.B."/>
            <person name="Han X.H."/>
            <person name="Huang E.J."/>
            <person name="Li L.F."/>
            <person name="Wei W."/>
            <person name="Gao Y.C."/>
            <person name="Liu J.Z."/>
            <person name="Shao H.Z."/>
            <person name="Wang X."/>
            <person name="Wang C.C."/>
            <person name="Yang T.C."/>
            <person name="Huo Q.B."/>
            <person name="Li W."/>
            <person name="Chen H.Y."/>
            <person name="Chen S.E."/>
            <person name="Zhou L.G."/>
            <person name="Ni X.B."/>
            <person name="Tian J.H."/>
            <person name="Sheng Y."/>
            <person name="Liu T."/>
            <person name="Pan Y.S."/>
            <person name="Xia L.Y."/>
            <person name="Li J."/>
            <person name="Zhao F."/>
            <person name="Cao W.C."/>
        </authorList>
    </citation>
    <scope>NUCLEOTIDE SEQUENCE [LARGE SCALE GENOMIC DNA]</scope>
    <source>
        <strain evidence="1">Iper-2018</strain>
    </source>
</reference>
<feature type="non-terminal residue" evidence="1">
    <location>
        <position position="298"/>
    </location>
</feature>
<evidence type="ECO:0000313" key="1">
    <source>
        <dbReference type="EMBL" id="KAG0433689.1"/>
    </source>
</evidence>
<keyword evidence="2" id="KW-1185">Reference proteome</keyword>
<name>A0AC60QJH0_IXOPE</name>
<gene>
    <name evidence="1" type="ORF">HPB47_019682</name>
</gene>
<dbReference type="Proteomes" id="UP000805193">
    <property type="component" value="Unassembled WGS sequence"/>
</dbReference>
<dbReference type="EMBL" id="JABSTQ010009038">
    <property type="protein sequence ID" value="KAG0433689.1"/>
    <property type="molecule type" value="Genomic_DNA"/>
</dbReference>
<proteinExistence type="predicted"/>
<sequence length="298" mass="33562">MSTWATTVLPWTDATRESTVREEPTRTSTETEKESRATEDFLPPERESSTTSESNADRPSTKASLLCTVSSRLGLVDEAIYPIRQKLCDYIIYTYVKMHGEDVNDESRSSYRLFMKMANDNRGSSAVQFGLSVCPDFVSTHSEYPLSFDYTMRRLYDDSGIGAFGVLGFVPDHVDLPTSLRSWLRQKTQTDGSHGTDERRTDEQRPCRMMLRRRLVGKQAGRPTAGHGRYDVLGGVLAKGGVFFKHCVESRLTSYLETCTLSERGSSVDGYDNRSMTPWFAKASTLLVYDDKDSLSNK</sequence>